<evidence type="ECO:0000256" key="1">
    <source>
        <dbReference type="ARBA" id="ARBA00010982"/>
    </source>
</evidence>
<dbReference type="InterPro" id="IPR016039">
    <property type="entry name" value="Thiolase-like"/>
</dbReference>
<organism evidence="13 14">
    <name type="scientific">Rhodotorula mucilaginosa</name>
    <name type="common">Yeast</name>
    <name type="synonym">Rhodotorula rubra</name>
    <dbReference type="NCBI Taxonomy" id="5537"/>
    <lineage>
        <taxon>Eukaryota</taxon>
        <taxon>Fungi</taxon>
        <taxon>Dikarya</taxon>
        <taxon>Basidiomycota</taxon>
        <taxon>Pucciniomycotina</taxon>
        <taxon>Microbotryomycetes</taxon>
        <taxon>Sporidiobolales</taxon>
        <taxon>Sporidiobolaceae</taxon>
        <taxon>Rhodotorula</taxon>
    </lineage>
</organism>
<dbReference type="GO" id="GO:0005739">
    <property type="term" value="C:mitochondrion"/>
    <property type="evidence" value="ECO:0007669"/>
    <property type="project" value="TreeGrafter"/>
</dbReference>
<keyword evidence="5" id="KW-0012">Acyltransferase</keyword>
<evidence type="ECO:0000256" key="5">
    <source>
        <dbReference type="ARBA" id="ARBA00023315"/>
    </source>
</evidence>
<dbReference type="AlphaFoldDB" id="A0A9P6WBG6"/>
<evidence type="ECO:0000313" key="13">
    <source>
        <dbReference type="EMBL" id="KAG0667603.1"/>
    </source>
</evidence>
<comment type="caution">
    <text evidence="13">The sequence shown here is derived from an EMBL/GenBank/DDBJ whole genome shotgun (WGS) entry which is preliminary data.</text>
</comment>
<feature type="domain" description="Thiolase N-terminal" evidence="11">
    <location>
        <begin position="512"/>
        <end position="775"/>
    </location>
</feature>
<dbReference type="Gene3D" id="1.10.600.10">
    <property type="entry name" value="Farnesyl Diphosphate Synthase"/>
    <property type="match status" value="1"/>
</dbReference>
<dbReference type="InterPro" id="IPR033749">
    <property type="entry name" value="Polyprenyl_synt_CS"/>
</dbReference>
<dbReference type="InterPro" id="IPR020613">
    <property type="entry name" value="Thiolase_CS"/>
</dbReference>
<name>A0A9P6WBG6_RHOMI</name>
<dbReference type="InterPro" id="IPR008949">
    <property type="entry name" value="Isoprenoid_synthase_dom_sf"/>
</dbReference>
<dbReference type="EMBL" id="PUHQ01000001">
    <property type="protein sequence ID" value="KAG0667603.1"/>
    <property type="molecule type" value="Genomic_DNA"/>
</dbReference>
<keyword evidence="4" id="KW-0460">Magnesium</keyword>
<dbReference type="PROSITE" id="PS00444">
    <property type="entry name" value="POLYPRENYL_SYNTHASE_2"/>
    <property type="match status" value="1"/>
</dbReference>
<dbReference type="Gene3D" id="3.40.47.10">
    <property type="match status" value="1"/>
</dbReference>
<evidence type="ECO:0000256" key="7">
    <source>
        <dbReference type="ARBA" id="ARBA00032424"/>
    </source>
</evidence>
<feature type="region of interest" description="Disordered" evidence="10">
    <location>
        <begin position="146"/>
        <end position="171"/>
    </location>
</feature>
<dbReference type="PROSITE" id="PS00098">
    <property type="entry name" value="THIOLASE_1"/>
    <property type="match status" value="1"/>
</dbReference>
<evidence type="ECO:0000259" key="12">
    <source>
        <dbReference type="Pfam" id="PF02803"/>
    </source>
</evidence>
<dbReference type="GO" id="GO:0003985">
    <property type="term" value="F:acetyl-CoA C-acetyltransferase activity"/>
    <property type="evidence" value="ECO:0007669"/>
    <property type="project" value="TreeGrafter"/>
</dbReference>
<dbReference type="InterPro" id="IPR000092">
    <property type="entry name" value="Polyprenyl_synt"/>
</dbReference>
<evidence type="ECO:0000256" key="2">
    <source>
        <dbReference type="ARBA" id="ARBA00022679"/>
    </source>
</evidence>
<evidence type="ECO:0000259" key="11">
    <source>
        <dbReference type="Pfam" id="PF00108"/>
    </source>
</evidence>
<dbReference type="NCBIfam" id="TIGR01930">
    <property type="entry name" value="AcCoA-C-Actrans"/>
    <property type="match status" value="1"/>
</dbReference>
<evidence type="ECO:0000256" key="4">
    <source>
        <dbReference type="ARBA" id="ARBA00022842"/>
    </source>
</evidence>
<dbReference type="FunFam" id="3.40.47.10:FF:000010">
    <property type="entry name" value="Acetyl-CoA acetyltransferase (Thiolase)"/>
    <property type="match status" value="1"/>
</dbReference>
<evidence type="ECO:0000256" key="8">
    <source>
        <dbReference type="ARBA" id="ARBA00032448"/>
    </source>
</evidence>
<dbReference type="CDD" id="cd00685">
    <property type="entry name" value="Trans_IPPS_HT"/>
    <property type="match status" value="1"/>
</dbReference>
<dbReference type="SUPFAM" id="SSF53901">
    <property type="entry name" value="Thiolase-like"/>
    <property type="match status" value="2"/>
</dbReference>
<keyword evidence="14" id="KW-1185">Reference proteome</keyword>
<dbReference type="PANTHER" id="PTHR18919:SF107">
    <property type="entry name" value="ACETYL-COA ACETYLTRANSFERASE, CYTOSOLIC"/>
    <property type="match status" value="1"/>
</dbReference>
<dbReference type="SFLD" id="SFLDS00005">
    <property type="entry name" value="Isoprenoid_Synthase_Type_I"/>
    <property type="match status" value="1"/>
</dbReference>
<sequence length="905" mass="95801">MARPTRLLRSVAPCPAPVQAAQLPPRPLPRAGAGAPPTSRRQASSSSRLSAWTSALPAAVSSGSRTAPIPTTAGANVRVADPLKLLSSELSFLRQNITSLLGSKHPALDTIAKYYFRAEGKHVRPMIVLLMSQATNGLSPRWNEVQQREADREQARREGKGMGVDEPLEQEEVLMDENPSMLDRAKDLLRNPIAAFSSSSSSPSPSDPSAASNLLPTQRRLAEITELIHVASLLHDDVIDLAATRRSAPSAPSLFGNKLSILAGDFLLARASLALSRLGSNEVVELVASVLANLVEGEVMQMKGNVPTSSASAASTTKAARSTIVSASSLSGRGPTPEIFEHYMRKTYLKTASLIAKSARATVILGGAGSRQGWVEGEAVKDIAYEYGRNLGIAFQLIDDMLDFTASAAELGKPGGGADLKLGLATAPALYAWDEFPELGELIERKFERDGDVDRAKHLILRSSGAERTFALAEQHSNAAIEALRRLPETDARDALEKIARDVLTRTNEMAVYIASAKRTAFGAFGGSLKSLTASQLGGHAAKAALAELPEGVKVDSVIFGQVLYSDPSAAYLARHVGHLAGLPVDVPALTVNRLCGSGFQTIINAAQEIKLGEADVVLTGGTDNMSLSPYTLSGASRFGTKYGVDLKLEDSLAQSLTDRVPNPTPMGITAENLANQYGITRQQCDEYAVQSQQRWKAALDAGAFEAEIAPISLPPKKRGGEPISFKQDEHPRPQATVESLAKLPPVFAKNGAVTAGNASGICDGAAANVVVSEEAVKRYGLKPLAKVVAYHVNAVEPTVMGIGPVEGIRGVLKKAGLKMEDIDLFDINEAFAAQWLAVQKELGLPMEKSNVNGGAIALGHPLAASGARITNNLVHTLHRLNKRYVVGSACIGGGQACSIVLERV</sequence>
<keyword evidence="2" id="KW-0808">Transferase</keyword>
<accession>A0A9P6WBG6</accession>
<dbReference type="PROSITE" id="PS00737">
    <property type="entry name" value="THIOLASE_2"/>
    <property type="match status" value="1"/>
</dbReference>
<dbReference type="InterPro" id="IPR020616">
    <property type="entry name" value="Thiolase_N"/>
</dbReference>
<dbReference type="GO" id="GO:0006635">
    <property type="term" value="P:fatty acid beta-oxidation"/>
    <property type="evidence" value="ECO:0007669"/>
    <property type="project" value="TreeGrafter"/>
</dbReference>
<proteinExistence type="inferred from homology"/>
<dbReference type="OrthoDB" id="5404651at2759"/>
<dbReference type="Pfam" id="PF00348">
    <property type="entry name" value="polyprenyl_synt"/>
    <property type="match status" value="1"/>
</dbReference>
<evidence type="ECO:0000256" key="10">
    <source>
        <dbReference type="SAM" id="MobiDB-lite"/>
    </source>
</evidence>
<reference evidence="13 14" key="1">
    <citation type="submission" date="2020-11" db="EMBL/GenBank/DDBJ databases">
        <title>Kefir isolates.</title>
        <authorList>
            <person name="Marcisauskas S."/>
            <person name="Kim Y."/>
            <person name="Blasche S."/>
        </authorList>
    </citation>
    <scope>NUCLEOTIDE SEQUENCE [LARGE SCALE GENOMIC DNA]</scope>
    <source>
        <strain evidence="13 14">KR</strain>
    </source>
</reference>
<dbReference type="CDD" id="cd00751">
    <property type="entry name" value="thiolase"/>
    <property type="match status" value="1"/>
</dbReference>
<dbReference type="PANTHER" id="PTHR18919">
    <property type="entry name" value="ACETYL-COA C-ACYLTRANSFERASE"/>
    <property type="match status" value="1"/>
</dbReference>
<keyword evidence="3" id="KW-0479">Metal-binding</keyword>
<dbReference type="Pfam" id="PF00108">
    <property type="entry name" value="Thiolase_N"/>
    <property type="match status" value="1"/>
</dbReference>
<dbReference type="Proteomes" id="UP000777482">
    <property type="component" value="Unassembled WGS sequence"/>
</dbReference>
<feature type="domain" description="Thiolase C-terminal" evidence="12">
    <location>
        <begin position="782"/>
        <end position="904"/>
    </location>
</feature>
<feature type="compositionally biased region" description="Basic and acidic residues" evidence="10">
    <location>
        <begin position="146"/>
        <end position="160"/>
    </location>
</feature>
<evidence type="ECO:0000256" key="6">
    <source>
        <dbReference type="ARBA" id="ARBA00032380"/>
    </source>
</evidence>
<dbReference type="Pfam" id="PF02803">
    <property type="entry name" value="Thiolase_C"/>
    <property type="match status" value="1"/>
</dbReference>
<dbReference type="SUPFAM" id="SSF48576">
    <property type="entry name" value="Terpenoid synthases"/>
    <property type="match status" value="1"/>
</dbReference>
<dbReference type="InterPro" id="IPR002155">
    <property type="entry name" value="Thiolase"/>
</dbReference>
<evidence type="ECO:0000256" key="9">
    <source>
        <dbReference type="ARBA" id="ARBA00032873"/>
    </source>
</evidence>
<evidence type="ECO:0000256" key="3">
    <source>
        <dbReference type="ARBA" id="ARBA00022723"/>
    </source>
</evidence>
<dbReference type="GO" id="GO:0046872">
    <property type="term" value="F:metal ion binding"/>
    <property type="evidence" value="ECO:0007669"/>
    <property type="project" value="UniProtKB-KW"/>
</dbReference>
<feature type="compositionally biased region" description="Low complexity" evidence="10">
    <location>
        <begin position="11"/>
        <end position="48"/>
    </location>
</feature>
<comment type="similarity">
    <text evidence="1">Belongs to the thiolase-like superfamily. Thiolase family.</text>
</comment>
<dbReference type="GO" id="GO:0008299">
    <property type="term" value="P:isoprenoid biosynthetic process"/>
    <property type="evidence" value="ECO:0007669"/>
    <property type="project" value="InterPro"/>
</dbReference>
<dbReference type="InterPro" id="IPR020617">
    <property type="entry name" value="Thiolase_C"/>
</dbReference>
<protein>
    <recommendedName>
        <fullName evidence="9">(2E,6E)-farnesyl diphosphate synthase</fullName>
    </recommendedName>
    <alternativeName>
        <fullName evidence="8">Dimethylallyltranstransferase</fullName>
    </alternativeName>
    <alternativeName>
        <fullName evidence="7">Farnesyl diphosphate synthase</fullName>
    </alternativeName>
    <alternativeName>
        <fullName evidence="6">Geranyltranstransferase</fullName>
    </alternativeName>
</protein>
<dbReference type="InterPro" id="IPR020615">
    <property type="entry name" value="Thiolase_acyl_enz_int_AS"/>
</dbReference>
<dbReference type="GO" id="GO:0004659">
    <property type="term" value="F:prenyltransferase activity"/>
    <property type="evidence" value="ECO:0007669"/>
    <property type="project" value="InterPro"/>
</dbReference>
<gene>
    <name evidence="13" type="ORF">C6P46_000140</name>
</gene>
<feature type="region of interest" description="Disordered" evidence="10">
    <location>
        <begin position="1"/>
        <end position="48"/>
    </location>
</feature>
<evidence type="ECO:0000313" key="14">
    <source>
        <dbReference type="Proteomes" id="UP000777482"/>
    </source>
</evidence>